<dbReference type="EMBL" id="EAAA01002511">
    <property type="status" value="NOT_ANNOTATED_CDS"/>
    <property type="molecule type" value="Genomic_DNA"/>
</dbReference>
<keyword evidence="3" id="KW-1185">Reference proteome</keyword>
<name>H2XWB5_CIOIN</name>
<keyword evidence="1" id="KW-0732">Signal</keyword>
<reference evidence="2" key="2">
    <citation type="journal article" date="2008" name="Genome Biol.">
        <title>Improved genome assembly and evidence-based global gene model set for the chordate Ciona intestinalis: new insight into intron and operon populations.</title>
        <authorList>
            <person name="Satou Y."/>
            <person name="Mineta K."/>
            <person name="Ogasawara M."/>
            <person name="Sasakura Y."/>
            <person name="Shoguchi E."/>
            <person name="Ueno K."/>
            <person name="Yamada L."/>
            <person name="Matsumoto J."/>
            <person name="Wasserscheid J."/>
            <person name="Dewar K."/>
            <person name="Wiley G.B."/>
            <person name="Macmil S.L."/>
            <person name="Roe B.A."/>
            <person name="Zeller R.W."/>
            <person name="Hastings K.E."/>
            <person name="Lemaire P."/>
            <person name="Lindquist E."/>
            <person name="Endo T."/>
            <person name="Hotta K."/>
            <person name="Inaba K."/>
        </authorList>
    </citation>
    <scope>NUCLEOTIDE SEQUENCE [LARGE SCALE GENOMIC DNA]</scope>
    <source>
        <strain evidence="2">wild type</strain>
    </source>
</reference>
<reference evidence="3" key="1">
    <citation type="journal article" date="2002" name="Science">
        <title>The draft genome of Ciona intestinalis: insights into chordate and vertebrate origins.</title>
        <authorList>
            <person name="Dehal P."/>
            <person name="Satou Y."/>
            <person name="Campbell R.K."/>
            <person name="Chapman J."/>
            <person name="Degnan B."/>
            <person name="De Tomaso A."/>
            <person name="Davidson B."/>
            <person name="Di Gregorio A."/>
            <person name="Gelpke M."/>
            <person name="Goodstein D.M."/>
            <person name="Harafuji N."/>
            <person name="Hastings K.E."/>
            <person name="Ho I."/>
            <person name="Hotta K."/>
            <person name="Huang W."/>
            <person name="Kawashima T."/>
            <person name="Lemaire P."/>
            <person name="Martinez D."/>
            <person name="Meinertzhagen I.A."/>
            <person name="Necula S."/>
            <person name="Nonaka M."/>
            <person name="Putnam N."/>
            <person name="Rash S."/>
            <person name="Saiga H."/>
            <person name="Satake M."/>
            <person name="Terry A."/>
            <person name="Yamada L."/>
            <person name="Wang H.G."/>
            <person name="Awazu S."/>
            <person name="Azumi K."/>
            <person name="Boore J."/>
            <person name="Branno M."/>
            <person name="Chin-Bow S."/>
            <person name="DeSantis R."/>
            <person name="Doyle S."/>
            <person name="Francino P."/>
            <person name="Keys D.N."/>
            <person name="Haga S."/>
            <person name="Hayashi H."/>
            <person name="Hino K."/>
            <person name="Imai K.S."/>
            <person name="Inaba K."/>
            <person name="Kano S."/>
            <person name="Kobayashi K."/>
            <person name="Kobayashi M."/>
            <person name="Lee B.I."/>
            <person name="Makabe K.W."/>
            <person name="Manohar C."/>
            <person name="Matassi G."/>
            <person name="Medina M."/>
            <person name="Mochizuki Y."/>
            <person name="Mount S."/>
            <person name="Morishita T."/>
            <person name="Miura S."/>
            <person name="Nakayama A."/>
            <person name="Nishizaka S."/>
            <person name="Nomoto H."/>
            <person name="Ohta F."/>
            <person name="Oishi K."/>
            <person name="Rigoutsos I."/>
            <person name="Sano M."/>
            <person name="Sasaki A."/>
            <person name="Sasakura Y."/>
            <person name="Shoguchi E."/>
            <person name="Shin-i T."/>
            <person name="Spagnuolo A."/>
            <person name="Stainier D."/>
            <person name="Suzuki M.M."/>
            <person name="Tassy O."/>
            <person name="Takatori N."/>
            <person name="Tokuoka M."/>
            <person name="Yagi K."/>
            <person name="Yoshizaki F."/>
            <person name="Wada S."/>
            <person name="Zhang C."/>
            <person name="Hyatt P.D."/>
            <person name="Larimer F."/>
            <person name="Detter C."/>
            <person name="Doggett N."/>
            <person name="Glavina T."/>
            <person name="Hawkins T."/>
            <person name="Richardson P."/>
            <person name="Lucas S."/>
            <person name="Kohara Y."/>
            <person name="Levine M."/>
            <person name="Satoh N."/>
            <person name="Rokhsar D.S."/>
        </authorList>
    </citation>
    <scope>NUCLEOTIDE SEQUENCE [LARGE SCALE GENOMIC DNA]</scope>
</reference>
<dbReference type="Proteomes" id="UP000008144">
    <property type="component" value="Chromosome 7"/>
</dbReference>
<reference evidence="2" key="4">
    <citation type="submission" date="2025-09" db="UniProtKB">
        <authorList>
            <consortium name="Ensembl"/>
        </authorList>
    </citation>
    <scope>IDENTIFICATION</scope>
</reference>
<organism evidence="2 3">
    <name type="scientific">Ciona intestinalis</name>
    <name type="common">Transparent sea squirt</name>
    <name type="synonym">Ascidia intestinalis</name>
    <dbReference type="NCBI Taxonomy" id="7719"/>
    <lineage>
        <taxon>Eukaryota</taxon>
        <taxon>Metazoa</taxon>
        <taxon>Chordata</taxon>
        <taxon>Tunicata</taxon>
        <taxon>Ascidiacea</taxon>
        <taxon>Phlebobranchia</taxon>
        <taxon>Cionidae</taxon>
        <taxon>Ciona</taxon>
    </lineage>
</organism>
<dbReference type="Ensembl" id="ENSCINT00000032426.1">
    <property type="protein sequence ID" value="ENSCINP00000033949.1"/>
    <property type="gene ID" value="ENSCING00000020449.1"/>
</dbReference>
<feature type="signal peptide" evidence="1">
    <location>
        <begin position="1"/>
        <end position="18"/>
    </location>
</feature>
<accession>H2XWB5</accession>
<reference evidence="2" key="3">
    <citation type="submission" date="2025-08" db="UniProtKB">
        <authorList>
            <consortium name="Ensembl"/>
        </authorList>
    </citation>
    <scope>IDENTIFICATION</scope>
</reference>
<evidence type="ECO:0000313" key="2">
    <source>
        <dbReference type="Ensembl" id="ENSCINP00000033949.1"/>
    </source>
</evidence>
<protein>
    <submittedName>
        <fullName evidence="2">Uncharacterized protein</fullName>
    </submittedName>
</protein>
<evidence type="ECO:0000256" key="1">
    <source>
        <dbReference type="SAM" id="SignalP"/>
    </source>
</evidence>
<dbReference type="InParanoid" id="H2XWB5"/>
<evidence type="ECO:0000313" key="3">
    <source>
        <dbReference type="Proteomes" id="UP000008144"/>
    </source>
</evidence>
<dbReference type="AlphaFoldDB" id="H2XWB5"/>
<sequence length="37" mass="4323">MSKVISITIFIMIRIKWLFVPLCNNPDLTSALFPWTL</sequence>
<proteinExistence type="predicted"/>
<dbReference type="HOGENOM" id="CLU_3350799_0_0_1"/>
<feature type="chain" id="PRO_5005350476" evidence="1">
    <location>
        <begin position="19"/>
        <end position="37"/>
    </location>
</feature>